<evidence type="ECO:0000256" key="2">
    <source>
        <dbReference type="ARBA" id="ARBA00005417"/>
    </source>
</evidence>
<evidence type="ECO:0000313" key="10">
    <source>
        <dbReference type="Proteomes" id="UP000724672"/>
    </source>
</evidence>
<evidence type="ECO:0000256" key="3">
    <source>
        <dbReference type="ARBA" id="ARBA00022448"/>
    </source>
</evidence>
<reference evidence="9" key="1">
    <citation type="submission" date="2019-12" db="EMBL/GenBank/DDBJ databases">
        <title>Clostridiaceae gen. nov. sp. nov., isolated from sediment in Xinjiang, China.</title>
        <authorList>
            <person name="Zhang R."/>
        </authorList>
    </citation>
    <scope>NUCLEOTIDE SEQUENCE</scope>
    <source>
        <strain evidence="9">D2Q-11</strain>
    </source>
</reference>
<dbReference type="Proteomes" id="UP000724672">
    <property type="component" value="Unassembled WGS sequence"/>
</dbReference>
<keyword evidence="3" id="KW-0813">Transport</keyword>
<evidence type="ECO:0000256" key="4">
    <source>
        <dbReference type="ARBA" id="ARBA00022475"/>
    </source>
</evidence>
<keyword evidence="7" id="KW-0472">Membrane</keyword>
<dbReference type="SUPFAM" id="SSF52540">
    <property type="entry name" value="P-loop containing nucleoside triphosphate hydrolases"/>
    <property type="match status" value="1"/>
</dbReference>
<evidence type="ECO:0000259" key="8">
    <source>
        <dbReference type="PROSITE" id="PS50893"/>
    </source>
</evidence>
<keyword evidence="4" id="KW-1003">Cell membrane</keyword>
<dbReference type="GO" id="GO:0016887">
    <property type="term" value="F:ATP hydrolysis activity"/>
    <property type="evidence" value="ECO:0007669"/>
    <property type="project" value="InterPro"/>
</dbReference>
<dbReference type="FunFam" id="3.40.50.300:FF:000016">
    <property type="entry name" value="Oligopeptide ABC transporter ATP-binding component"/>
    <property type="match status" value="1"/>
</dbReference>
<dbReference type="PANTHER" id="PTHR43297">
    <property type="entry name" value="OLIGOPEPTIDE TRANSPORT ATP-BINDING PROTEIN APPD"/>
    <property type="match status" value="1"/>
</dbReference>
<dbReference type="CDD" id="cd03257">
    <property type="entry name" value="ABC_NikE_OppD_transporters"/>
    <property type="match status" value="1"/>
</dbReference>
<evidence type="ECO:0000313" key="9">
    <source>
        <dbReference type="EMBL" id="MBS4537000.1"/>
    </source>
</evidence>
<dbReference type="PROSITE" id="PS50893">
    <property type="entry name" value="ABC_TRANSPORTER_2"/>
    <property type="match status" value="1"/>
</dbReference>
<keyword evidence="5" id="KW-0547">Nucleotide-binding</keyword>
<dbReference type="GO" id="GO:0005524">
    <property type="term" value="F:ATP binding"/>
    <property type="evidence" value="ECO:0007669"/>
    <property type="project" value="UniProtKB-KW"/>
</dbReference>
<dbReference type="EMBL" id="WSFT01000008">
    <property type="protein sequence ID" value="MBS4537000.1"/>
    <property type="molecule type" value="Genomic_DNA"/>
</dbReference>
<dbReference type="PROSITE" id="PS00211">
    <property type="entry name" value="ABC_TRANSPORTER_1"/>
    <property type="match status" value="1"/>
</dbReference>
<dbReference type="Pfam" id="PF00005">
    <property type="entry name" value="ABC_tran"/>
    <property type="match status" value="1"/>
</dbReference>
<accession>A0A942US95</accession>
<dbReference type="RefSeq" id="WP_203364931.1">
    <property type="nucleotide sequence ID" value="NZ_WSFT01000008.1"/>
</dbReference>
<dbReference type="Gene3D" id="3.40.50.300">
    <property type="entry name" value="P-loop containing nucleotide triphosphate hydrolases"/>
    <property type="match status" value="1"/>
</dbReference>
<keyword evidence="10" id="KW-1185">Reference proteome</keyword>
<proteinExistence type="inferred from homology"/>
<comment type="similarity">
    <text evidence="2">Belongs to the ABC transporter superfamily.</text>
</comment>
<dbReference type="InterPro" id="IPR050388">
    <property type="entry name" value="ABC_Ni/Peptide_Import"/>
</dbReference>
<evidence type="ECO:0000256" key="7">
    <source>
        <dbReference type="ARBA" id="ARBA00023136"/>
    </source>
</evidence>
<organism evidence="9 10">
    <name type="scientific">Anaeromonas frigoriresistens</name>
    <dbReference type="NCBI Taxonomy" id="2683708"/>
    <lineage>
        <taxon>Bacteria</taxon>
        <taxon>Bacillati</taxon>
        <taxon>Bacillota</taxon>
        <taxon>Tissierellia</taxon>
        <taxon>Tissierellales</taxon>
        <taxon>Thermohalobacteraceae</taxon>
        <taxon>Anaeromonas</taxon>
    </lineage>
</organism>
<sequence length="344" mass="38218">MARDKSRVLLDVKDLRVSFDTYAGEVQAVRGVSFYVNKGEALAIVGESGCGKSVTAQSTMQLIPMPPGRIKDGSVMFNGKDLTKLTDRQMESVRGSEISMIFQDPMTSLNPTMKVGKQIMEGLIKHQRMSKSEAKKKAIEMLDVVGIPNPDKRVEQYPHEFSGGMRQRAMIAIALACNPKLLIADEPTTALDVTIQAQILDLMKGLQRDFDTSIILITHDLGVVADMAQRVVVMYAGKVIESGTLDEIFYDGQHPYTWGLLNSVPRLDTNAKEKLIPIEGTPPDLFSPPKGCPFAARCDYAMPICREEMPEETFLTEDHFVKCWLQHEMAPNIENPTKIKRGGK</sequence>
<comment type="caution">
    <text evidence="9">The sequence shown here is derived from an EMBL/GenBank/DDBJ whole genome shotgun (WGS) entry which is preliminary data.</text>
</comment>
<evidence type="ECO:0000256" key="1">
    <source>
        <dbReference type="ARBA" id="ARBA00004202"/>
    </source>
</evidence>
<dbReference type="GO" id="GO:0015833">
    <property type="term" value="P:peptide transport"/>
    <property type="evidence" value="ECO:0007669"/>
    <property type="project" value="InterPro"/>
</dbReference>
<dbReference type="AlphaFoldDB" id="A0A942US95"/>
<dbReference type="GO" id="GO:0005886">
    <property type="term" value="C:plasma membrane"/>
    <property type="evidence" value="ECO:0007669"/>
    <property type="project" value="UniProtKB-SubCell"/>
</dbReference>
<dbReference type="InterPro" id="IPR013563">
    <property type="entry name" value="Oligopep_ABC_C"/>
</dbReference>
<dbReference type="InterPro" id="IPR003593">
    <property type="entry name" value="AAA+_ATPase"/>
</dbReference>
<feature type="domain" description="ABC transporter" evidence="8">
    <location>
        <begin position="10"/>
        <end position="261"/>
    </location>
</feature>
<dbReference type="SMART" id="SM00382">
    <property type="entry name" value="AAA"/>
    <property type="match status" value="1"/>
</dbReference>
<evidence type="ECO:0000256" key="5">
    <source>
        <dbReference type="ARBA" id="ARBA00022741"/>
    </source>
</evidence>
<dbReference type="Pfam" id="PF08352">
    <property type="entry name" value="oligo_HPY"/>
    <property type="match status" value="1"/>
</dbReference>
<protein>
    <submittedName>
        <fullName evidence="9">ABC transporter ATP-binding protein</fullName>
    </submittedName>
</protein>
<evidence type="ECO:0000256" key="6">
    <source>
        <dbReference type="ARBA" id="ARBA00022840"/>
    </source>
</evidence>
<gene>
    <name evidence="9" type="ORF">GOQ27_00915</name>
</gene>
<dbReference type="InterPro" id="IPR003439">
    <property type="entry name" value="ABC_transporter-like_ATP-bd"/>
</dbReference>
<dbReference type="NCBIfam" id="TIGR01727">
    <property type="entry name" value="oligo_HPY"/>
    <property type="match status" value="1"/>
</dbReference>
<keyword evidence="6 9" id="KW-0067">ATP-binding</keyword>
<comment type="subcellular location">
    <subcellularLocation>
        <location evidence="1">Cell membrane</location>
        <topology evidence="1">Peripheral membrane protein</topology>
    </subcellularLocation>
</comment>
<dbReference type="InterPro" id="IPR027417">
    <property type="entry name" value="P-loop_NTPase"/>
</dbReference>
<dbReference type="PANTHER" id="PTHR43297:SF2">
    <property type="entry name" value="DIPEPTIDE TRANSPORT ATP-BINDING PROTEIN DPPD"/>
    <property type="match status" value="1"/>
</dbReference>
<dbReference type="InterPro" id="IPR017871">
    <property type="entry name" value="ABC_transporter-like_CS"/>
</dbReference>
<name>A0A942US95_9FIRM</name>